<evidence type="ECO:0000256" key="2">
    <source>
        <dbReference type="ARBA" id="ARBA00023125"/>
    </source>
</evidence>
<dbReference type="InterPro" id="IPR001647">
    <property type="entry name" value="HTH_TetR"/>
</dbReference>
<organism evidence="7 8">
    <name type="scientific">Roseiconus nitratireducens</name>
    <dbReference type="NCBI Taxonomy" id="2605748"/>
    <lineage>
        <taxon>Bacteria</taxon>
        <taxon>Pseudomonadati</taxon>
        <taxon>Planctomycetota</taxon>
        <taxon>Planctomycetia</taxon>
        <taxon>Pirellulales</taxon>
        <taxon>Pirellulaceae</taxon>
        <taxon>Roseiconus</taxon>
    </lineage>
</organism>
<dbReference type="InterPro" id="IPR036271">
    <property type="entry name" value="Tet_transcr_reg_TetR-rel_C_sf"/>
</dbReference>
<evidence type="ECO:0000259" key="6">
    <source>
        <dbReference type="PROSITE" id="PS50977"/>
    </source>
</evidence>
<keyword evidence="8" id="KW-1185">Reference proteome</keyword>
<keyword evidence="2 4" id="KW-0238">DNA-binding</keyword>
<gene>
    <name evidence="7" type="ORF">FYK55_12180</name>
</gene>
<evidence type="ECO:0000256" key="4">
    <source>
        <dbReference type="PROSITE-ProRule" id="PRU00335"/>
    </source>
</evidence>
<reference evidence="7 8" key="1">
    <citation type="submission" date="2019-08" db="EMBL/GenBank/DDBJ databases">
        <authorList>
            <person name="Dhanesh K."/>
            <person name="Kumar G."/>
            <person name="Sasikala C."/>
            <person name="Venkata Ramana C."/>
        </authorList>
    </citation>
    <scope>NUCLEOTIDE SEQUENCE [LARGE SCALE GENOMIC DNA]</scope>
    <source>
        <strain evidence="7 8">JC645</strain>
    </source>
</reference>
<evidence type="ECO:0000313" key="7">
    <source>
        <dbReference type="EMBL" id="KAA5543046.1"/>
    </source>
</evidence>
<evidence type="ECO:0000313" key="8">
    <source>
        <dbReference type="Proteomes" id="UP000324479"/>
    </source>
</evidence>
<dbReference type="Gene3D" id="1.10.10.60">
    <property type="entry name" value="Homeodomain-like"/>
    <property type="match status" value="1"/>
</dbReference>
<dbReference type="PANTHER" id="PTHR30055">
    <property type="entry name" value="HTH-TYPE TRANSCRIPTIONAL REGULATOR RUTR"/>
    <property type="match status" value="1"/>
</dbReference>
<dbReference type="InterPro" id="IPR009057">
    <property type="entry name" value="Homeodomain-like_sf"/>
</dbReference>
<evidence type="ECO:0000256" key="1">
    <source>
        <dbReference type="ARBA" id="ARBA00023015"/>
    </source>
</evidence>
<comment type="caution">
    <text evidence="7">The sequence shown here is derived from an EMBL/GenBank/DDBJ whole genome shotgun (WGS) entry which is preliminary data.</text>
</comment>
<dbReference type="EMBL" id="VWOX01000006">
    <property type="protein sequence ID" value="KAA5543046.1"/>
    <property type="molecule type" value="Genomic_DNA"/>
</dbReference>
<protein>
    <submittedName>
        <fullName evidence="7">TetR/AcrR family transcriptional regulator</fullName>
    </submittedName>
</protein>
<proteinExistence type="predicted"/>
<dbReference type="InterPro" id="IPR039536">
    <property type="entry name" value="TetR_C_Proteobacteria"/>
</dbReference>
<dbReference type="GO" id="GO:0003700">
    <property type="term" value="F:DNA-binding transcription factor activity"/>
    <property type="evidence" value="ECO:0007669"/>
    <property type="project" value="TreeGrafter"/>
</dbReference>
<keyword evidence="1" id="KW-0805">Transcription regulation</keyword>
<dbReference type="PRINTS" id="PR00455">
    <property type="entry name" value="HTHTETR"/>
</dbReference>
<dbReference type="Pfam" id="PF14246">
    <property type="entry name" value="TetR_C_7"/>
    <property type="match status" value="1"/>
</dbReference>
<feature type="domain" description="HTH tetR-type" evidence="6">
    <location>
        <begin position="31"/>
        <end position="91"/>
    </location>
</feature>
<evidence type="ECO:0000256" key="5">
    <source>
        <dbReference type="SAM" id="MobiDB-lite"/>
    </source>
</evidence>
<name>A0A5M6D8U6_9BACT</name>
<dbReference type="InterPro" id="IPR050109">
    <property type="entry name" value="HTH-type_TetR-like_transc_reg"/>
</dbReference>
<dbReference type="SUPFAM" id="SSF46689">
    <property type="entry name" value="Homeodomain-like"/>
    <property type="match status" value="1"/>
</dbReference>
<dbReference type="FunFam" id="1.10.10.60:FF:000141">
    <property type="entry name" value="TetR family transcriptional regulator"/>
    <property type="match status" value="1"/>
</dbReference>
<keyword evidence="3" id="KW-0804">Transcription</keyword>
<dbReference type="PANTHER" id="PTHR30055:SF224">
    <property type="entry name" value="TRANSCRIPTIONAL REGULATOR TETR FAMILY"/>
    <property type="match status" value="1"/>
</dbReference>
<dbReference type="SUPFAM" id="SSF48498">
    <property type="entry name" value="Tetracyclin repressor-like, C-terminal domain"/>
    <property type="match status" value="1"/>
</dbReference>
<dbReference type="GO" id="GO:0000976">
    <property type="term" value="F:transcription cis-regulatory region binding"/>
    <property type="evidence" value="ECO:0007669"/>
    <property type="project" value="TreeGrafter"/>
</dbReference>
<dbReference type="AlphaFoldDB" id="A0A5M6D8U6"/>
<dbReference type="Pfam" id="PF00440">
    <property type="entry name" value="TetR_N"/>
    <property type="match status" value="1"/>
</dbReference>
<feature type="region of interest" description="Disordered" evidence="5">
    <location>
        <begin position="1"/>
        <end position="29"/>
    </location>
</feature>
<dbReference type="Gene3D" id="1.10.357.10">
    <property type="entry name" value="Tetracycline Repressor, domain 2"/>
    <property type="match status" value="1"/>
</dbReference>
<sequence length="224" mass="25438">MPPSPSVPGPERRPQRRPRVRSEARPGTLSQRKRAAILAGAVEAFAECGFEHANMDLIAENAGVSKRTVYNHFESKDQLFFAVVEEVKRRSRSIGTLVFRRDEKLASQLQEFGRRVVDFHCDPPTRRLGRVILSRILERPQIASELFGESKLFEEELRGWIQAATDGEMLCCSDVHLAARQFLGLLETFVIWPQLIRGEPEPGPRQRGQIVAQCVEMFLARYAP</sequence>
<feature type="DNA-binding region" description="H-T-H motif" evidence="4">
    <location>
        <begin position="54"/>
        <end position="73"/>
    </location>
</feature>
<dbReference type="RefSeq" id="WP_150076708.1">
    <property type="nucleotide sequence ID" value="NZ_VWOX01000006.1"/>
</dbReference>
<accession>A0A5M6D8U6</accession>
<evidence type="ECO:0000256" key="3">
    <source>
        <dbReference type="ARBA" id="ARBA00023163"/>
    </source>
</evidence>
<dbReference type="Proteomes" id="UP000324479">
    <property type="component" value="Unassembled WGS sequence"/>
</dbReference>
<dbReference type="PROSITE" id="PS50977">
    <property type="entry name" value="HTH_TETR_2"/>
    <property type="match status" value="1"/>
</dbReference>